<proteinExistence type="predicted"/>
<protein>
    <submittedName>
        <fullName evidence="1">Uncharacterized protein</fullName>
    </submittedName>
</protein>
<organism evidence="1">
    <name type="scientific">marine sediment metagenome</name>
    <dbReference type="NCBI Taxonomy" id="412755"/>
    <lineage>
        <taxon>unclassified sequences</taxon>
        <taxon>metagenomes</taxon>
        <taxon>ecological metagenomes</taxon>
    </lineage>
</organism>
<dbReference type="AlphaFoldDB" id="X0VQI7"/>
<sequence length="103" mass="11167">NKYLITKICGFLGIEGTFVDASTLDVKGSGTDLLVNICDALDADVYLSGSGGSQVYLDSSRFEEKGIDVDFQGFQNPIYPQQFGEFIPNLSVIDFLLNCGAEQ</sequence>
<name>X0VQI7_9ZZZZ</name>
<feature type="non-terminal residue" evidence="1">
    <location>
        <position position="1"/>
    </location>
</feature>
<evidence type="ECO:0000313" key="1">
    <source>
        <dbReference type="EMBL" id="GAG14743.1"/>
    </source>
</evidence>
<accession>X0VQI7</accession>
<comment type="caution">
    <text evidence="1">The sequence shown here is derived from an EMBL/GenBank/DDBJ whole genome shotgun (WGS) entry which is preliminary data.</text>
</comment>
<dbReference type="EMBL" id="BARS01038988">
    <property type="protein sequence ID" value="GAG14743.1"/>
    <property type="molecule type" value="Genomic_DNA"/>
</dbReference>
<gene>
    <name evidence="1" type="ORF">S01H1_59599</name>
</gene>
<dbReference type="InterPro" id="IPR014985">
    <property type="entry name" value="WbqC"/>
</dbReference>
<dbReference type="Pfam" id="PF08889">
    <property type="entry name" value="WbqC"/>
    <property type="match status" value="1"/>
</dbReference>
<reference evidence="1" key="1">
    <citation type="journal article" date="2014" name="Front. Microbiol.">
        <title>High frequency of phylogenetically diverse reductive dehalogenase-homologous genes in deep subseafloor sedimentary metagenomes.</title>
        <authorList>
            <person name="Kawai M."/>
            <person name="Futagami T."/>
            <person name="Toyoda A."/>
            <person name="Takaki Y."/>
            <person name="Nishi S."/>
            <person name="Hori S."/>
            <person name="Arai W."/>
            <person name="Tsubouchi T."/>
            <person name="Morono Y."/>
            <person name="Uchiyama I."/>
            <person name="Ito T."/>
            <person name="Fujiyama A."/>
            <person name="Inagaki F."/>
            <person name="Takami H."/>
        </authorList>
    </citation>
    <scope>NUCLEOTIDE SEQUENCE</scope>
    <source>
        <strain evidence="1">Expedition CK06-06</strain>
    </source>
</reference>